<organism evidence="1 2">
    <name type="scientific">Spiroplasma sabaudiense Ar-1343</name>
    <dbReference type="NCBI Taxonomy" id="1276257"/>
    <lineage>
        <taxon>Bacteria</taxon>
        <taxon>Bacillati</taxon>
        <taxon>Mycoplasmatota</taxon>
        <taxon>Mollicutes</taxon>
        <taxon>Entomoplasmatales</taxon>
        <taxon>Spiroplasmataceae</taxon>
        <taxon>Spiroplasma</taxon>
    </lineage>
</organism>
<accession>W6AAD8</accession>
<dbReference type="HOGENOM" id="CLU_452621_0_0_14"/>
<dbReference type="Pfam" id="PF13589">
    <property type="entry name" value="HATPase_c_3"/>
    <property type="match status" value="1"/>
</dbReference>
<dbReference type="OrthoDB" id="9816482at2"/>
<gene>
    <name evidence="1" type="ORF">SSABA_v1c03960</name>
</gene>
<proteinExistence type="predicted"/>
<dbReference type="InterPro" id="IPR036890">
    <property type="entry name" value="HATPase_C_sf"/>
</dbReference>
<dbReference type="Gene3D" id="3.30.565.10">
    <property type="entry name" value="Histidine kinase-like ATPase, C-terminal domain"/>
    <property type="match status" value="1"/>
</dbReference>
<dbReference type="PATRIC" id="fig|1276257.3.peg.405"/>
<dbReference type="KEGG" id="ssab:SSABA_v1c03960"/>
<dbReference type="eggNOG" id="COG4191">
    <property type="taxonomic scope" value="Bacteria"/>
</dbReference>
<dbReference type="RefSeq" id="WP_025250942.1">
    <property type="nucleotide sequence ID" value="NZ_CP006934.1"/>
</dbReference>
<dbReference type="Proteomes" id="UP000019265">
    <property type="component" value="Chromosome"/>
</dbReference>
<dbReference type="STRING" id="1276257.SSABA_v1c03960"/>
<dbReference type="EMBL" id="CP006934">
    <property type="protein sequence ID" value="AHI53805.1"/>
    <property type="molecule type" value="Genomic_DNA"/>
</dbReference>
<dbReference type="AlphaFoldDB" id="W6AAD8"/>
<dbReference type="SUPFAM" id="SSF55874">
    <property type="entry name" value="ATPase domain of HSP90 chaperone/DNA topoisomerase II/histidine kinase"/>
    <property type="match status" value="1"/>
</dbReference>
<sequence length="603" mass="69794">MEERKMSSSVKILLDQANESIESKSQAILELVKNSFDADAKNCKINLDLEAKELVISDNGEGFSESAFDSFLIVSKSNKKRNGLTRSGRNITGMKGSGSYSTIRLGNNLEIVSNCFDGYELSVKTSWNILDDSNKKIEDIEFEKTNKKLQNKGTKIKISELSPFSEQDLEELESLINFMTLNDEFNIDFNCEDRNIYSVSPVSKMLKIGNNPNQKDLFRYYLKVKCNSKSTEISIFDRNMNEKKFSEDFKLDKIEGEIIFEYILLDLSPKGKKQITESDLNIFKNPIKKQNPRNLFYFNDMIVYSKNTLGLDLSKYGKNTSNSLPFNQPFGYTSIKNSNLNFNASRTDFVNDDYGIYNEYKELLKKIPSILKKKFEQIEIEIDNNSVEAKMHSIQMENNENNNLTGEKNNSKFPYAESKIIQKLESPSDPWESLYEKIIHCADTVKENDRFYGGLNQCISEFKSFKDFTKGDVFSHFYISFYSLIRVFSELVLIRFIKKNWNKTNDSDIRSSYSRIFQKKINGDTQVDKSIESLLRVFFNKSSFEFSEYIEKVREKIESKSGVKIDYLTDFVRSLNSNIHFPKDADRHQDEIIGFLNAVIKLI</sequence>
<reference evidence="1 2" key="1">
    <citation type="journal article" date="2014" name="Genome Biol. Evol.">
        <title>Molecular evolution of the substrate utilization strategies and putative virulence factors in mosquito-associated Spiroplasma species.</title>
        <authorList>
            <person name="Chang T.H."/>
            <person name="Lo W.S."/>
            <person name="Ku C."/>
            <person name="Chen L.L."/>
            <person name="Kuo C.H."/>
        </authorList>
    </citation>
    <scope>NUCLEOTIDE SEQUENCE [LARGE SCALE GENOMIC DNA]</scope>
    <source>
        <strain evidence="1">Ar-1343</strain>
    </source>
</reference>
<evidence type="ECO:0000313" key="2">
    <source>
        <dbReference type="Proteomes" id="UP000019265"/>
    </source>
</evidence>
<name>W6AAD8_9MOLU</name>
<protein>
    <submittedName>
        <fullName evidence="1">Uncharacterized protein</fullName>
    </submittedName>
</protein>
<keyword evidence="2" id="KW-1185">Reference proteome</keyword>
<evidence type="ECO:0000313" key="1">
    <source>
        <dbReference type="EMBL" id="AHI53805.1"/>
    </source>
</evidence>